<accession>A0ABU5N1F6</accession>
<dbReference type="InterPro" id="IPR059177">
    <property type="entry name" value="GH29D-like_dom"/>
</dbReference>
<organism evidence="2 3">
    <name type="scientific">Pontiella agarivorans</name>
    <dbReference type="NCBI Taxonomy" id="3038953"/>
    <lineage>
        <taxon>Bacteria</taxon>
        <taxon>Pseudomonadati</taxon>
        <taxon>Kiritimatiellota</taxon>
        <taxon>Kiritimatiellia</taxon>
        <taxon>Kiritimatiellales</taxon>
        <taxon>Pontiellaceae</taxon>
        <taxon>Pontiella</taxon>
    </lineage>
</organism>
<evidence type="ECO:0000313" key="3">
    <source>
        <dbReference type="Proteomes" id="UP001290861"/>
    </source>
</evidence>
<evidence type="ECO:0000313" key="2">
    <source>
        <dbReference type="EMBL" id="MDZ8120244.1"/>
    </source>
</evidence>
<dbReference type="Pfam" id="PF13290">
    <property type="entry name" value="CHB_HEX_C_1"/>
    <property type="match status" value="1"/>
</dbReference>
<reference evidence="2 3" key="1">
    <citation type="journal article" date="2024" name="Appl. Environ. Microbiol.">
        <title>Pontiella agarivorans sp. nov., a novel marine anaerobic bacterium capable of degrading macroalgal polysaccharides and fixing nitrogen.</title>
        <authorList>
            <person name="Liu N."/>
            <person name="Kivenson V."/>
            <person name="Peng X."/>
            <person name="Cui Z."/>
            <person name="Lankiewicz T.S."/>
            <person name="Gosselin K.M."/>
            <person name="English C.J."/>
            <person name="Blair E.M."/>
            <person name="O'Malley M.A."/>
            <person name="Valentine D.L."/>
        </authorList>
    </citation>
    <scope>NUCLEOTIDE SEQUENCE [LARGE SCALE GENOMIC DNA]</scope>
    <source>
        <strain evidence="2 3">NLcol2</strain>
    </source>
</reference>
<sequence length="126" mass="13505">MSIDVQLLPLRGKAPKANVDIYYTVDGTEPTAESTRYAGTFPVTLGTMVKALVVLDGLPVLNLDERFAAGEGFVWKSSVKASEIPAGEQAERAVFTGAVREGKAHGRIFRGEGYIRFTGEADASVQ</sequence>
<evidence type="ECO:0000259" key="1">
    <source>
        <dbReference type="Pfam" id="PF13290"/>
    </source>
</evidence>
<gene>
    <name evidence="2" type="ORF">P9H32_16560</name>
</gene>
<dbReference type="Proteomes" id="UP001290861">
    <property type="component" value="Unassembled WGS sequence"/>
</dbReference>
<comment type="caution">
    <text evidence="2">The sequence shown here is derived from an EMBL/GenBank/DDBJ whole genome shotgun (WGS) entry which is preliminary data.</text>
</comment>
<name>A0ABU5N1F6_9BACT</name>
<protein>
    <submittedName>
        <fullName evidence="2">Chitobiase/beta-hexosaminidase C-terminal domain-containing protein</fullName>
    </submittedName>
</protein>
<dbReference type="EMBL" id="JARVCO010000012">
    <property type="protein sequence ID" value="MDZ8120244.1"/>
    <property type="molecule type" value="Genomic_DNA"/>
</dbReference>
<keyword evidence="3" id="KW-1185">Reference proteome</keyword>
<feature type="domain" description="GH29D-like beta-sandwich" evidence="1">
    <location>
        <begin position="16"/>
        <end position="56"/>
    </location>
</feature>
<proteinExistence type="predicted"/>